<evidence type="ECO:0008006" key="6">
    <source>
        <dbReference type="Google" id="ProtNLM"/>
    </source>
</evidence>
<dbReference type="PANTHER" id="PTHR43767:SF8">
    <property type="entry name" value="LONG-CHAIN-FATTY-ACID--COA LIGASE"/>
    <property type="match status" value="1"/>
</dbReference>
<name>A0ABR5ZMY0_9PROT</name>
<dbReference type="Gene3D" id="3.30.300.30">
    <property type="match status" value="1"/>
</dbReference>
<proteinExistence type="predicted"/>
<dbReference type="InterPro" id="IPR054545">
    <property type="entry name" value="ApeI-like"/>
</dbReference>
<keyword evidence="5" id="KW-1185">Reference proteome</keyword>
<evidence type="ECO:0000259" key="3">
    <source>
        <dbReference type="Pfam" id="PF22818"/>
    </source>
</evidence>
<feature type="domain" description="ApeI dehydratase-like" evidence="3">
    <location>
        <begin position="456"/>
        <end position="526"/>
    </location>
</feature>
<keyword evidence="1" id="KW-0436">Ligase</keyword>
<dbReference type="SUPFAM" id="SSF56801">
    <property type="entry name" value="Acetyl-CoA synthetase-like"/>
    <property type="match status" value="1"/>
</dbReference>
<evidence type="ECO:0000256" key="1">
    <source>
        <dbReference type="ARBA" id="ARBA00022598"/>
    </source>
</evidence>
<dbReference type="InterPro" id="IPR045851">
    <property type="entry name" value="AMP-bd_C_sf"/>
</dbReference>
<evidence type="ECO:0000259" key="2">
    <source>
        <dbReference type="Pfam" id="PF00501"/>
    </source>
</evidence>
<sequence>MPAPPDLSLITAPERPVFHTATGPLYGTQLLSHAWALAKRLPARPVINLHTNPLQFTLVFLATLMKGQYCLLSSNHALSQLATLQKDHDALCTGPSLPAPLTGFSLPPLSDLTSARQDNIRLPTTYEAAHVFTSGSTGQARVHKKCWGELVARSHAALPLLAPSSPKDTTLLGTVPPYHMYGFETLILQSLHTPTATASGPSFFPGDVEKLLGSTPGHHTLITTPIHLRSLTTAQAILPGLERIISASAPLPRELALEAEKRFHAPVMEIYGSTETGSVASRRTISTDPWQLYDGITLTDIPDDGQGQTHICHAPHATSYPLNDIITMEGPRHFHLIDRKGDLLKIAGKRTSYGALNKALLQTKGIIDGCFAPLFSEEELKEVGAEPTRLQAFIVTGADETTTIMRALRQHIDPAFMPRRLVRLPGLPRNPVGKLTRQALETLVRDYAEKRSHPPFSIPAGHPALPGHFPGDPTVPGIILLERIFALLGVPVRTISSVKFLSIVRPDEPLQLLSSALGGGQIRFSLHHLSGPLKGTVILRGQIGSPS</sequence>
<feature type="domain" description="AMP-dependent synthetase/ligase" evidence="2">
    <location>
        <begin position="128"/>
        <end position="282"/>
    </location>
</feature>
<evidence type="ECO:0000313" key="4">
    <source>
        <dbReference type="EMBL" id="MBA5725661.1"/>
    </source>
</evidence>
<protein>
    <recommendedName>
        <fullName evidence="6">AMP-dependent synthetase/ligase domain-containing protein</fullName>
    </recommendedName>
</protein>
<dbReference type="PANTHER" id="PTHR43767">
    <property type="entry name" value="LONG-CHAIN-FATTY-ACID--COA LIGASE"/>
    <property type="match status" value="1"/>
</dbReference>
<reference evidence="4 5" key="1">
    <citation type="submission" date="2017-09" db="EMBL/GenBank/DDBJ databases">
        <authorList>
            <person name="Jakob F."/>
        </authorList>
    </citation>
    <scope>NUCLEOTIDE SEQUENCE [LARGE SCALE GENOMIC DNA]</scope>
    <source>
        <strain evidence="4 5">TMW 2.1880</strain>
    </source>
</reference>
<dbReference type="InterPro" id="IPR050237">
    <property type="entry name" value="ATP-dep_AMP-bd_enzyme"/>
</dbReference>
<dbReference type="Pfam" id="PF22818">
    <property type="entry name" value="ApeI-like"/>
    <property type="match status" value="1"/>
</dbReference>
<dbReference type="InterPro" id="IPR042099">
    <property type="entry name" value="ANL_N_sf"/>
</dbReference>
<organism evidence="4 5">
    <name type="scientific">Bombella favorum</name>
    <dbReference type="NCBI Taxonomy" id="2039164"/>
    <lineage>
        <taxon>Bacteria</taxon>
        <taxon>Pseudomonadati</taxon>
        <taxon>Pseudomonadota</taxon>
        <taxon>Alphaproteobacteria</taxon>
        <taxon>Acetobacterales</taxon>
        <taxon>Acetobacteraceae</taxon>
        <taxon>Bombella</taxon>
    </lineage>
</organism>
<dbReference type="SUPFAM" id="SSF54637">
    <property type="entry name" value="Thioesterase/thiol ester dehydrase-isomerase"/>
    <property type="match status" value="1"/>
</dbReference>
<gene>
    <name evidence="4" type="ORF">CPA57_05155</name>
</gene>
<dbReference type="Proteomes" id="UP001516390">
    <property type="component" value="Unassembled WGS sequence"/>
</dbReference>
<comment type="caution">
    <text evidence="4">The sequence shown here is derived from an EMBL/GenBank/DDBJ whole genome shotgun (WGS) entry which is preliminary data.</text>
</comment>
<dbReference type="Pfam" id="PF00501">
    <property type="entry name" value="AMP-binding"/>
    <property type="match status" value="1"/>
</dbReference>
<dbReference type="Gene3D" id="3.40.50.12780">
    <property type="entry name" value="N-terminal domain of ligase-like"/>
    <property type="match status" value="1"/>
</dbReference>
<dbReference type="InterPro" id="IPR029069">
    <property type="entry name" value="HotDog_dom_sf"/>
</dbReference>
<dbReference type="RefSeq" id="WP_182081702.1">
    <property type="nucleotide sequence ID" value="NZ_NWUS01000001.1"/>
</dbReference>
<dbReference type="Gene3D" id="3.10.129.10">
    <property type="entry name" value="Hotdog Thioesterase"/>
    <property type="match status" value="1"/>
</dbReference>
<accession>A0ABR5ZMY0</accession>
<dbReference type="InterPro" id="IPR000873">
    <property type="entry name" value="AMP-dep_synth/lig_dom"/>
</dbReference>
<dbReference type="EMBL" id="NWUS01000001">
    <property type="protein sequence ID" value="MBA5725661.1"/>
    <property type="molecule type" value="Genomic_DNA"/>
</dbReference>
<evidence type="ECO:0000313" key="5">
    <source>
        <dbReference type="Proteomes" id="UP001516390"/>
    </source>
</evidence>